<organism evidence="1 2">
    <name type="scientific">Cnuella takakiae</name>
    <dbReference type="NCBI Taxonomy" id="1302690"/>
    <lineage>
        <taxon>Bacteria</taxon>
        <taxon>Pseudomonadati</taxon>
        <taxon>Bacteroidota</taxon>
        <taxon>Chitinophagia</taxon>
        <taxon>Chitinophagales</taxon>
        <taxon>Chitinophagaceae</taxon>
        <taxon>Cnuella</taxon>
    </lineage>
</organism>
<dbReference type="EMBL" id="FQUO01000008">
    <property type="protein sequence ID" value="SHF47756.1"/>
    <property type="molecule type" value="Genomic_DNA"/>
</dbReference>
<dbReference type="AlphaFoldDB" id="A0A1M5BZA6"/>
<accession>A0A1M5BZA6</accession>
<protein>
    <submittedName>
        <fullName evidence="1">Uncharacterized protein</fullName>
    </submittedName>
</protein>
<dbReference type="Proteomes" id="UP000184368">
    <property type="component" value="Unassembled WGS sequence"/>
</dbReference>
<evidence type="ECO:0000313" key="1">
    <source>
        <dbReference type="EMBL" id="SHF47756.1"/>
    </source>
</evidence>
<proteinExistence type="predicted"/>
<sequence length="71" mass="8070">MHQNELELTEYIANEQQFVTDYLPGKGAWTYHLKLPETKDLKGKWGDIKVMGTIDGFDIGCKNLMPKKGGK</sequence>
<name>A0A1M5BZA6_9BACT</name>
<gene>
    <name evidence="1" type="ORF">SAMN05444008_108159</name>
</gene>
<dbReference type="Gene3D" id="2.40.30.100">
    <property type="entry name" value="AF2212/PG0164-like"/>
    <property type="match status" value="1"/>
</dbReference>
<dbReference type="InterPro" id="IPR037079">
    <property type="entry name" value="AF2212/PG0164-like_sf"/>
</dbReference>
<reference evidence="1 2" key="1">
    <citation type="submission" date="2016-11" db="EMBL/GenBank/DDBJ databases">
        <authorList>
            <person name="Jaros S."/>
            <person name="Januszkiewicz K."/>
            <person name="Wedrychowicz H."/>
        </authorList>
    </citation>
    <scope>NUCLEOTIDE SEQUENCE [LARGE SCALE GENOMIC DNA]</scope>
    <source>
        <strain evidence="1 2">DSM 26897</strain>
    </source>
</reference>
<keyword evidence="2" id="KW-1185">Reference proteome</keyword>
<evidence type="ECO:0000313" key="2">
    <source>
        <dbReference type="Proteomes" id="UP000184368"/>
    </source>
</evidence>